<evidence type="ECO:0000313" key="2">
    <source>
        <dbReference type="EMBL" id="SDN99276.1"/>
    </source>
</evidence>
<dbReference type="InterPro" id="IPR002818">
    <property type="entry name" value="DJ-1/PfpI"/>
</dbReference>
<dbReference type="GO" id="GO:0005737">
    <property type="term" value="C:cytoplasm"/>
    <property type="evidence" value="ECO:0007669"/>
    <property type="project" value="TreeGrafter"/>
</dbReference>
<dbReference type="PANTHER" id="PTHR48094:SF12">
    <property type="entry name" value="PARKINSON DISEASE PROTEIN 7 HOMOLOG"/>
    <property type="match status" value="1"/>
</dbReference>
<reference evidence="2 3" key="1">
    <citation type="submission" date="2016-10" db="EMBL/GenBank/DDBJ databases">
        <authorList>
            <person name="de Groot N.N."/>
        </authorList>
    </citation>
    <scope>NUCLEOTIDE SEQUENCE [LARGE SCALE GENOMIC DNA]</scope>
    <source>
        <strain evidence="2 3">CGMCC 1.5012</strain>
    </source>
</reference>
<name>A0A1H0FX82_9FIRM</name>
<dbReference type="InterPro" id="IPR006287">
    <property type="entry name" value="DJ-1"/>
</dbReference>
<dbReference type="InterPro" id="IPR029062">
    <property type="entry name" value="Class_I_gatase-like"/>
</dbReference>
<dbReference type="Proteomes" id="UP000199182">
    <property type="component" value="Unassembled WGS sequence"/>
</dbReference>
<dbReference type="PANTHER" id="PTHR48094">
    <property type="entry name" value="PROTEIN/NUCLEIC ACID DEGLYCASE DJ-1-RELATED"/>
    <property type="match status" value="1"/>
</dbReference>
<dbReference type="AlphaFoldDB" id="A0A1H0FX82"/>
<dbReference type="Gene3D" id="3.40.50.880">
    <property type="match status" value="1"/>
</dbReference>
<dbReference type="InterPro" id="IPR050325">
    <property type="entry name" value="Prot/Nucl_acid_deglycase"/>
</dbReference>
<dbReference type="STRING" id="258515.SAMN05192585_1454"/>
<dbReference type="OrthoDB" id="9800516at2"/>
<accession>A0A1H0FX82</accession>
<organism evidence="2 3">
    <name type="scientific">Acetanaerobacterium elongatum</name>
    <dbReference type="NCBI Taxonomy" id="258515"/>
    <lineage>
        <taxon>Bacteria</taxon>
        <taxon>Bacillati</taxon>
        <taxon>Bacillota</taxon>
        <taxon>Clostridia</taxon>
        <taxon>Eubacteriales</taxon>
        <taxon>Oscillospiraceae</taxon>
        <taxon>Acetanaerobacterium</taxon>
    </lineage>
</organism>
<dbReference type="RefSeq" id="WP_092643082.1">
    <property type="nucleotide sequence ID" value="NZ_FNID01000045.1"/>
</dbReference>
<dbReference type="SUPFAM" id="SSF52317">
    <property type="entry name" value="Class I glutamine amidotransferase-like"/>
    <property type="match status" value="1"/>
</dbReference>
<gene>
    <name evidence="2" type="ORF">SAMN05192585_1454</name>
</gene>
<keyword evidence="3" id="KW-1185">Reference proteome</keyword>
<dbReference type="EMBL" id="FNID01000045">
    <property type="protein sequence ID" value="SDN99276.1"/>
    <property type="molecule type" value="Genomic_DNA"/>
</dbReference>
<dbReference type="CDD" id="cd03135">
    <property type="entry name" value="GATase1_DJ-1"/>
    <property type="match status" value="1"/>
</dbReference>
<feature type="domain" description="DJ-1/PfpI" evidence="1">
    <location>
        <begin position="2"/>
        <end position="161"/>
    </location>
</feature>
<protein>
    <submittedName>
        <fullName evidence="2">4-methyl-5(B-hydroxyethyl)-thiazole monophosphate biosynthesis</fullName>
    </submittedName>
</protein>
<evidence type="ECO:0000259" key="1">
    <source>
        <dbReference type="Pfam" id="PF01965"/>
    </source>
</evidence>
<dbReference type="Pfam" id="PF01965">
    <property type="entry name" value="DJ-1_PfpI"/>
    <property type="match status" value="1"/>
</dbReference>
<proteinExistence type="predicted"/>
<evidence type="ECO:0000313" key="3">
    <source>
        <dbReference type="Proteomes" id="UP000199182"/>
    </source>
</evidence>
<dbReference type="NCBIfam" id="TIGR01383">
    <property type="entry name" value="not_thiJ"/>
    <property type="match status" value="1"/>
</dbReference>
<sequence>MIYLFLAEGFEETEAIVPLDIIRRAELEIKTVGVTGKTMKGAHGIPVTADIELKDASFENLKMIILPGGMPGTLNLEKSEIVQYFIDFCAQHDKWIAAICAAPSILGHMGLLDKKRFTCFPGYESQAENGTYTAAGVEQDGKIITAAGAGVALQFGFKIVEVLLGKERADAIVAAMQCKNSK</sequence>